<dbReference type="RefSeq" id="WP_381827862.1">
    <property type="nucleotide sequence ID" value="NZ_JBHTCF010000002.1"/>
</dbReference>
<dbReference type="EMBL" id="JBHTCF010000002">
    <property type="protein sequence ID" value="MFC7304055.1"/>
    <property type="molecule type" value="Genomic_DNA"/>
</dbReference>
<comment type="subcellular location">
    <subcellularLocation>
        <location evidence="1">Cell envelope</location>
    </subcellularLocation>
</comment>
<dbReference type="InterPro" id="IPR039424">
    <property type="entry name" value="SBP_5"/>
</dbReference>
<accession>A0ABW2JF40</accession>
<proteinExistence type="inferred from homology"/>
<evidence type="ECO:0000313" key="7">
    <source>
        <dbReference type="EMBL" id="MFC7304055.1"/>
    </source>
</evidence>
<comment type="caution">
    <text evidence="7">The sequence shown here is derived from an EMBL/GenBank/DDBJ whole genome shotgun (WGS) entry which is preliminary data.</text>
</comment>
<dbReference type="Proteomes" id="UP001596523">
    <property type="component" value="Unassembled WGS sequence"/>
</dbReference>
<evidence type="ECO:0000256" key="3">
    <source>
        <dbReference type="ARBA" id="ARBA00022448"/>
    </source>
</evidence>
<dbReference type="Pfam" id="PF00496">
    <property type="entry name" value="SBP_bac_5"/>
    <property type="match status" value="1"/>
</dbReference>
<organism evidence="7 8">
    <name type="scientific">Streptomyces monticola</name>
    <dbReference type="NCBI Taxonomy" id="2666263"/>
    <lineage>
        <taxon>Bacteria</taxon>
        <taxon>Bacillati</taxon>
        <taxon>Actinomycetota</taxon>
        <taxon>Actinomycetes</taxon>
        <taxon>Kitasatosporales</taxon>
        <taxon>Streptomycetaceae</taxon>
        <taxon>Streptomyces</taxon>
    </lineage>
</organism>
<protein>
    <submittedName>
        <fullName evidence="7">ABC transporter substrate-binding protein</fullName>
    </submittedName>
</protein>
<feature type="chain" id="PRO_5047422366" evidence="5">
    <location>
        <begin position="30"/>
        <end position="551"/>
    </location>
</feature>
<dbReference type="Gene3D" id="3.10.105.10">
    <property type="entry name" value="Dipeptide-binding Protein, Domain 3"/>
    <property type="match status" value="1"/>
</dbReference>
<dbReference type="Gene3D" id="3.90.76.10">
    <property type="entry name" value="Dipeptide-binding Protein, Domain 1"/>
    <property type="match status" value="1"/>
</dbReference>
<feature type="domain" description="Solute-binding protein family 5" evidence="6">
    <location>
        <begin position="94"/>
        <end position="462"/>
    </location>
</feature>
<name>A0ABW2JF40_9ACTN</name>
<comment type="similarity">
    <text evidence="2">Belongs to the bacterial solute-binding protein 5 family.</text>
</comment>
<keyword evidence="8" id="KW-1185">Reference proteome</keyword>
<keyword evidence="3" id="KW-0813">Transport</keyword>
<dbReference type="PANTHER" id="PTHR30290">
    <property type="entry name" value="PERIPLASMIC BINDING COMPONENT OF ABC TRANSPORTER"/>
    <property type="match status" value="1"/>
</dbReference>
<evidence type="ECO:0000256" key="5">
    <source>
        <dbReference type="SAM" id="SignalP"/>
    </source>
</evidence>
<dbReference type="SUPFAM" id="SSF53850">
    <property type="entry name" value="Periplasmic binding protein-like II"/>
    <property type="match status" value="1"/>
</dbReference>
<dbReference type="PIRSF" id="PIRSF002741">
    <property type="entry name" value="MppA"/>
    <property type="match status" value="1"/>
</dbReference>
<dbReference type="PANTHER" id="PTHR30290:SF10">
    <property type="entry name" value="PERIPLASMIC OLIGOPEPTIDE-BINDING PROTEIN-RELATED"/>
    <property type="match status" value="1"/>
</dbReference>
<feature type="signal peptide" evidence="5">
    <location>
        <begin position="1"/>
        <end position="29"/>
    </location>
</feature>
<reference evidence="8" key="1">
    <citation type="journal article" date="2019" name="Int. J. Syst. Evol. Microbiol.">
        <title>The Global Catalogue of Microorganisms (GCM) 10K type strain sequencing project: providing services to taxonomists for standard genome sequencing and annotation.</title>
        <authorList>
            <consortium name="The Broad Institute Genomics Platform"/>
            <consortium name="The Broad Institute Genome Sequencing Center for Infectious Disease"/>
            <person name="Wu L."/>
            <person name="Ma J."/>
        </authorList>
    </citation>
    <scope>NUCLEOTIDE SEQUENCE [LARGE SCALE GENOMIC DNA]</scope>
    <source>
        <strain evidence="8">SYNS20</strain>
    </source>
</reference>
<sequence length="551" mass="59166">MHAPRTTTAALASLTCALALSACSGGGSAAKAPQEVKLTTTTPAAGKPLDSVTWNLTTGEPTTLDPARVGDYSPSTVGSNLCEPLVRLKADYSYKPGLATSWHRPDSRTLVLELRKGVTFWNGRPMTSKDVVASLLRQRDPATQAVTPQAFTAVSTIKATGKHQVTVRFKASDQLFVKYLIGGFGQVSEASYLRKAGKAYGTAKGGLMCTGPFELTRWESGESITAVRNDAYWDTSLRPKAKKLTFKFITDQSTLTSALLSGQIDGSYEIPSTTARALRDSKAGHLYYGPSAQTAYLYPTSGASPLADRRIARALSLVLDRDALIRNVYDGAAQKLKTVIPSMVWKNSKAADVYAKAYDRLPAVPAVDLAGARKLVGEAAPKQRTISIAMPAGDQQSLQTLTFLQAGAKKIGLKVDIRQLQPTQMSSLFYDPSVRKGLDATVVVGYVEIPDPVTYAELFTAPGSPLNWINYRNPKVTSLLERAKAAESVEENAKLFGQAQALYSDELPIVPLACPYERVFLNKRLSGAPASFAYINMPWAAHLGGTGEGSS</sequence>
<dbReference type="InterPro" id="IPR000914">
    <property type="entry name" value="SBP_5_dom"/>
</dbReference>
<dbReference type="Gene3D" id="3.40.190.10">
    <property type="entry name" value="Periplasmic binding protein-like II"/>
    <property type="match status" value="1"/>
</dbReference>
<keyword evidence="4 5" id="KW-0732">Signal</keyword>
<evidence type="ECO:0000256" key="2">
    <source>
        <dbReference type="ARBA" id="ARBA00005695"/>
    </source>
</evidence>
<dbReference type="InterPro" id="IPR030678">
    <property type="entry name" value="Peptide/Ni-bd"/>
</dbReference>
<evidence type="ECO:0000313" key="8">
    <source>
        <dbReference type="Proteomes" id="UP001596523"/>
    </source>
</evidence>
<dbReference type="PROSITE" id="PS51257">
    <property type="entry name" value="PROKAR_LIPOPROTEIN"/>
    <property type="match status" value="1"/>
</dbReference>
<evidence type="ECO:0000259" key="6">
    <source>
        <dbReference type="Pfam" id="PF00496"/>
    </source>
</evidence>
<evidence type="ECO:0000256" key="1">
    <source>
        <dbReference type="ARBA" id="ARBA00004196"/>
    </source>
</evidence>
<evidence type="ECO:0000256" key="4">
    <source>
        <dbReference type="ARBA" id="ARBA00022729"/>
    </source>
</evidence>
<gene>
    <name evidence="7" type="ORF">ACFQVC_07485</name>
</gene>
<dbReference type="CDD" id="cd00995">
    <property type="entry name" value="PBP2_NikA_DppA_OppA_like"/>
    <property type="match status" value="1"/>
</dbReference>